<organism evidence="1 2">
    <name type="scientific">Anaeroselena agilis</name>
    <dbReference type="NCBI Taxonomy" id="3063788"/>
    <lineage>
        <taxon>Bacteria</taxon>
        <taxon>Bacillati</taxon>
        <taxon>Bacillota</taxon>
        <taxon>Negativicutes</taxon>
        <taxon>Acetonemataceae</taxon>
        <taxon>Anaeroselena</taxon>
    </lineage>
</organism>
<dbReference type="Proteomes" id="UP001254848">
    <property type="component" value="Unassembled WGS sequence"/>
</dbReference>
<evidence type="ECO:0000313" key="2">
    <source>
        <dbReference type="Proteomes" id="UP001254848"/>
    </source>
</evidence>
<name>A0ABU3P0J0_9FIRM</name>
<protein>
    <submittedName>
        <fullName evidence="1">Uncharacterized protein</fullName>
    </submittedName>
</protein>
<comment type="caution">
    <text evidence="1">The sequence shown here is derived from an EMBL/GenBank/DDBJ whole genome shotgun (WGS) entry which is preliminary data.</text>
</comment>
<dbReference type="EMBL" id="JAUOZS010000001">
    <property type="protein sequence ID" value="MDT8902200.1"/>
    <property type="molecule type" value="Genomic_DNA"/>
</dbReference>
<evidence type="ECO:0000313" key="1">
    <source>
        <dbReference type="EMBL" id="MDT8902200.1"/>
    </source>
</evidence>
<reference evidence="1 2" key="1">
    <citation type="submission" date="2023-07" db="EMBL/GenBank/DDBJ databases">
        <title>The novel representative of Negativicutes class, Anaeroselena agilis gen. nov. sp. nov.</title>
        <authorList>
            <person name="Prokofeva M.I."/>
            <person name="Elcheninov A.G."/>
            <person name="Klyukina A."/>
            <person name="Kublanov I.V."/>
            <person name="Frolov E.N."/>
            <person name="Podosokorskaya O.A."/>
        </authorList>
    </citation>
    <scope>NUCLEOTIDE SEQUENCE [LARGE SCALE GENOMIC DNA]</scope>
    <source>
        <strain evidence="1 2">4137-cl</strain>
    </source>
</reference>
<proteinExistence type="predicted"/>
<sequence length="122" mass="14194">MSGAVDVAALKREIKLEILRELDLANKPCEKICHPLRRSHWYEVHQHLSNRVQEVEQPRRRPYWMLYEAIRSVMRPAFGLQRVEHMKAESVPAAIALVDVIIEQVKGLRQLGIKSDKLGQLY</sequence>
<gene>
    <name evidence="1" type="ORF">Q4T40_13165</name>
</gene>
<dbReference type="RefSeq" id="WP_413780686.1">
    <property type="nucleotide sequence ID" value="NZ_JAUOZS010000001.1"/>
</dbReference>
<accession>A0ABU3P0J0</accession>
<keyword evidence="2" id="KW-1185">Reference proteome</keyword>